<evidence type="ECO:0000313" key="1">
    <source>
        <dbReference type="EMBL" id="KNZ48838.1"/>
    </source>
</evidence>
<dbReference type="STRING" id="27349.A0A0L6UK11"/>
<protein>
    <submittedName>
        <fullName evidence="1">Uncharacterized protein</fullName>
    </submittedName>
</protein>
<proteinExistence type="predicted"/>
<dbReference type="OrthoDB" id="2506088at2759"/>
<accession>A0A0L6UK11</accession>
<evidence type="ECO:0000313" key="2">
    <source>
        <dbReference type="Proteomes" id="UP000037035"/>
    </source>
</evidence>
<comment type="caution">
    <text evidence="1">The sequence shown here is derived from an EMBL/GenBank/DDBJ whole genome shotgun (WGS) entry which is preliminary data.</text>
</comment>
<reference evidence="1 2" key="1">
    <citation type="submission" date="2015-08" db="EMBL/GenBank/DDBJ databases">
        <title>Next Generation Sequencing and Analysis of the Genome of Puccinia sorghi L Schw, the Causal Agent of Maize Common Rust.</title>
        <authorList>
            <person name="Rochi L."/>
            <person name="Burguener G."/>
            <person name="Darino M."/>
            <person name="Turjanski A."/>
            <person name="Kreff E."/>
            <person name="Dieguez M.J."/>
            <person name="Sacco F."/>
        </authorList>
    </citation>
    <scope>NUCLEOTIDE SEQUENCE [LARGE SCALE GENOMIC DNA]</scope>
    <source>
        <strain evidence="1 2">RO10H11247</strain>
    </source>
</reference>
<sequence>MDEYIASFKTATQSLLYHLVKMNARWANNSKIHMLLHLTESIRRFGPPSLFATE</sequence>
<dbReference type="AlphaFoldDB" id="A0A0L6UK11"/>
<dbReference type="Proteomes" id="UP000037035">
    <property type="component" value="Unassembled WGS sequence"/>
</dbReference>
<name>A0A0L6UK11_9BASI</name>
<keyword evidence="2" id="KW-1185">Reference proteome</keyword>
<gene>
    <name evidence="1" type="ORF">VP01_537g1</name>
</gene>
<feature type="non-terminal residue" evidence="1">
    <location>
        <position position="54"/>
    </location>
</feature>
<dbReference type="EMBL" id="LAVV01010586">
    <property type="protein sequence ID" value="KNZ48838.1"/>
    <property type="molecule type" value="Genomic_DNA"/>
</dbReference>
<organism evidence="1 2">
    <name type="scientific">Puccinia sorghi</name>
    <dbReference type="NCBI Taxonomy" id="27349"/>
    <lineage>
        <taxon>Eukaryota</taxon>
        <taxon>Fungi</taxon>
        <taxon>Dikarya</taxon>
        <taxon>Basidiomycota</taxon>
        <taxon>Pucciniomycotina</taxon>
        <taxon>Pucciniomycetes</taxon>
        <taxon>Pucciniales</taxon>
        <taxon>Pucciniaceae</taxon>
        <taxon>Puccinia</taxon>
    </lineage>
</organism>
<dbReference type="VEuPathDB" id="FungiDB:VP01_537g1"/>